<dbReference type="RefSeq" id="WP_121687214.1">
    <property type="nucleotide sequence ID" value="NZ_RCUY01000001.1"/>
</dbReference>
<dbReference type="Proteomes" id="UP000269438">
    <property type="component" value="Unassembled WGS sequence"/>
</dbReference>
<dbReference type="PROSITE" id="PS00062">
    <property type="entry name" value="ALDOKETO_REDUCTASE_2"/>
    <property type="match status" value="1"/>
</dbReference>
<comment type="caution">
    <text evidence="8">The sequence shown here is derived from an EMBL/GenBank/DDBJ whole genome shotgun (WGS) entry which is preliminary data.</text>
</comment>
<accession>A0A3L7AWZ4</accession>
<comment type="similarity">
    <text evidence="1">Belongs to the aldo/keto reductase family.</text>
</comment>
<dbReference type="InterPro" id="IPR020471">
    <property type="entry name" value="AKR"/>
</dbReference>
<evidence type="ECO:0000313" key="8">
    <source>
        <dbReference type="EMBL" id="RLP84744.1"/>
    </source>
</evidence>
<proteinExistence type="inferred from homology"/>
<feature type="domain" description="NADP-dependent oxidoreductase" evidence="7">
    <location>
        <begin position="23"/>
        <end position="259"/>
    </location>
</feature>
<evidence type="ECO:0000256" key="1">
    <source>
        <dbReference type="ARBA" id="ARBA00007905"/>
    </source>
</evidence>
<feature type="active site" description="Proton donor" evidence="4">
    <location>
        <position position="50"/>
    </location>
</feature>
<dbReference type="FunFam" id="3.20.20.100:FF:000015">
    <property type="entry name" value="Oxidoreductase, aldo/keto reductase family"/>
    <property type="match status" value="1"/>
</dbReference>
<feature type="binding site" evidence="5">
    <location>
        <position position="108"/>
    </location>
    <ligand>
        <name>substrate</name>
    </ligand>
</feature>
<dbReference type="OrthoDB" id="9804790at2"/>
<keyword evidence="3" id="KW-0560">Oxidoreductase</keyword>
<reference evidence="8 9" key="1">
    <citation type="submission" date="2018-10" db="EMBL/GenBank/DDBJ databases">
        <authorList>
            <person name="Li J."/>
        </authorList>
    </citation>
    <scope>NUCLEOTIDE SEQUENCE [LARGE SCALE GENOMIC DNA]</scope>
    <source>
        <strain evidence="8 9">JCM 11654</strain>
    </source>
</reference>
<evidence type="ECO:0000256" key="4">
    <source>
        <dbReference type="PIRSR" id="PIRSR000097-1"/>
    </source>
</evidence>
<dbReference type="Gene3D" id="3.20.20.100">
    <property type="entry name" value="NADP-dependent oxidoreductase domain"/>
    <property type="match status" value="1"/>
</dbReference>
<keyword evidence="2" id="KW-0521">NADP</keyword>
<keyword evidence="9" id="KW-1185">Reference proteome</keyword>
<dbReference type="InterPro" id="IPR018170">
    <property type="entry name" value="Aldo/ket_reductase_CS"/>
</dbReference>
<dbReference type="PROSITE" id="PS00798">
    <property type="entry name" value="ALDOKETO_REDUCTASE_1"/>
    <property type="match status" value="1"/>
</dbReference>
<dbReference type="PRINTS" id="PR00069">
    <property type="entry name" value="ALDKETRDTASE"/>
</dbReference>
<evidence type="ECO:0000313" key="9">
    <source>
        <dbReference type="Proteomes" id="UP000269438"/>
    </source>
</evidence>
<gene>
    <name evidence="8" type="ORF">D9V34_01755</name>
</gene>
<dbReference type="Pfam" id="PF00248">
    <property type="entry name" value="Aldo_ket_red"/>
    <property type="match status" value="1"/>
</dbReference>
<dbReference type="PANTHER" id="PTHR43827">
    <property type="entry name" value="2,5-DIKETO-D-GLUCONIC ACID REDUCTASE"/>
    <property type="match status" value="1"/>
</dbReference>
<dbReference type="PIRSF" id="PIRSF000097">
    <property type="entry name" value="AKR"/>
    <property type="match status" value="1"/>
</dbReference>
<evidence type="ECO:0000256" key="3">
    <source>
        <dbReference type="ARBA" id="ARBA00023002"/>
    </source>
</evidence>
<protein>
    <submittedName>
        <fullName evidence="8">Aldo/keto reductase</fullName>
    </submittedName>
</protein>
<dbReference type="InterPro" id="IPR036812">
    <property type="entry name" value="NAD(P)_OxRdtase_dom_sf"/>
</dbReference>
<dbReference type="InterPro" id="IPR023210">
    <property type="entry name" value="NADP_OxRdtase_dom"/>
</dbReference>
<dbReference type="PROSITE" id="PS00063">
    <property type="entry name" value="ALDOKETO_REDUCTASE_3"/>
    <property type="match status" value="1"/>
</dbReference>
<dbReference type="PANTHER" id="PTHR43827:SF3">
    <property type="entry name" value="NADP-DEPENDENT OXIDOREDUCTASE DOMAIN-CONTAINING PROTEIN"/>
    <property type="match status" value="1"/>
</dbReference>
<evidence type="ECO:0000256" key="5">
    <source>
        <dbReference type="PIRSR" id="PIRSR000097-2"/>
    </source>
</evidence>
<name>A0A3L7AWZ4_9MICO</name>
<dbReference type="GO" id="GO:0016616">
    <property type="term" value="F:oxidoreductase activity, acting on the CH-OH group of donors, NAD or NADP as acceptor"/>
    <property type="evidence" value="ECO:0007669"/>
    <property type="project" value="UniProtKB-ARBA"/>
</dbReference>
<sequence length="275" mass="30382">MTTPNVTLNNGVVIPQVGFGVYKVPDEETRTAVATALDLGYRSIDTAALYGNEAGVGRAIAESGLTRDELFITSKVWNTEHGFDKTLAAFDRSMELLGLDTLDMFLIHWPCPQQDLYRETWQALERLYADGRVRAIGVSNFTPTHLTRLLEGAEVVPAINQIELHPALPQHEAVAFHREHGIATEAWSPLARGKGLEDPEIARIAARVDRSPAQVILRWHLQQGRIVIPKSVTPSRMAENLALDNFDLTPSDLALIDSLGREDGRVGSHPDRVEP</sequence>
<evidence type="ECO:0000256" key="6">
    <source>
        <dbReference type="PIRSR" id="PIRSR000097-3"/>
    </source>
</evidence>
<evidence type="ECO:0000259" key="7">
    <source>
        <dbReference type="Pfam" id="PF00248"/>
    </source>
</evidence>
<dbReference type="SUPFAM" id="SSF51430">
    <property type="entry name" value="NAD(P)-linked oxidoreductase"/>
    <property type="match status" value="1"/>
</dbReference>
<dbReference type="AlphaFoldDB" id="A0A3L7AWZ4"/>
<feature type="site" description="Lowers pKa of active site Tyr" evidence="6">
    <location>
        <position position="75"/>
    </location>
</feature>
<evidence type="ECO:0000256" key="2">
    <source>
        <dbReference type="ARBA" id="ARBA00022857"/>
    </source>
</evidence>
<organism evidence="8 9">
    <name type="scientific">Mycetocola lacteus</name>
    <dbReference type="NCBI Taxonomy" id="76637"/>
    <lineage>
        <taxon>Bacteria</taxon>
        <taxon>Bacillati</taxon>
        <taxon>Actinomycetota</taxon>
        <taxon>Actinomycetes</taxon>
        <taxon>Micrococcales</taxon>
        <taxon>Microbacteriaceae</taxon>
        <taxon>Mycetocola</taxon>
    </lineage>
</organism>
<dbReference type="EMBL" id="RCUY01000001">
    <property type="protein sequence ID" value="RLP84744.1"/>
    <property type="molecule type" value="Genomic_DNA"/>
</dbReference>